<dbReference type="InterPro" id="IPR046657">
    <property type="entry name" value="DUF6766"/>
</dbReference>
<accession>A0A5C4WPT7</accession>
<dbReference type="Pfam" id="PF20554">
    <property type="entry name" value="DUF6766"/>
    <property type="match status" value="1"/>
</dbReference>
<keyword evidence="3" id="KW-1185">Reference proteome</keyword>
<protein>
    <submittedName>
        <fullName evidence="2">Uncharacterized protein</fullName>
    </submittedName>
</protein>
<evidence type="ECO:0000313" key="3">
    <source>
        <dbReference type="Proteomes" id="UP000313231"/>
    </source>
</evidence>
<keyword evidence="1" id="KW-0812">Transmembrane</keyword>
<keyword evidence="1" id="KW-0472">Membrane</keyword>
<dbReference type="RefSeq" id="WP_139620930.1">
    <property type="nucleotide sequence ID" value="NZ_VDMP01000009.1"/>
</dbReference>
<evidence type="ECO:0000256" key="1">
    <source>
        <dbReference type="SAM" id="Phobius"/>
    </source>
</evidence>
<dbReference type="Proteomes" id="UP000313231">
    <property type="component" value="Unassembled WGS sequence"/>
</dbReference>
<comment type="caution">
    <text evidence="2">The sequence shown here is derived from an EMBL/GenBank/DDBJ whole genome shotgun (WGS) entry which is preliminary data.</text>
</comment>
<dbReference type="AlphaFoldDB" id="A0A5C4WPT7"/>
<gene>
    <name evidence="2" type="ORF">FHP29_00585</name>
</gene>
<proteinExistence type="predicted"/>
<keyword evidence="1" id="KW-1133">Transmembrane helix</keyword>
<dbReference type="EMBL" id="VDMP01000009">
    <property type="protein sequence ID" value="TNM50257.1"/>
    <property type="molecule type" value="Genomic_DNA"/>
</dbReference>
<organism evidence="2 3">
    <name type="scientific">Nocardioides albidus</name>
    <dbReference type="NCBI Taxonomy" id="1517589"/>
    <lineage>
        <taxon>Bacteria</taxon>
        <taxon>Bacillati</taxon>
        <taxon>Actinomycetota</taxon>
        <taxon>Actinomycetes</taxon>
        <taxon>Propionibacteriales</taxon>
        <taxon>Nocardioidaceae</taxon>
        <taxon>Nocardioides</taxon>
    </lineage>
</organism>
<feature type="transmembrane region" description="Helical" evidence="1">
    <location>
        <begin position="131"/>
        <end position="152"/>
    </location>
</feature>
<evidence type="ECO:0000313" key="2">
    <source>
        <dbReference type="EMBL" id="TNM50257.1"/>
    </source>
</evidence>
<dbReference type="OrthoDB" id="187863at2"/>
<name>A0A5C4WPT7_9ACTN</name>
<sequence length="224" mass="24654">MRSFVRNNSLGLFFGVLFVGTLAAQSVAGWQSFNDEHVGEQLGTIGYGAYVTSTDFAVAVAENWQSEFLQFLLYVLATVWFLQQGSPESKELDKPGLETDEEQKVGAYAGPDPPRWAALGGWRTRLYSHSLALAVGVVFLLSWLAQSVAGWASENEHRLEQLRDPQGWGDYASSADFWERTLQNWQSEFLAVGAFAVLAIFLRERGSAESKPVGEPHSSTGVEG</sequence>
<reference evidence="2 3" key="1">
    <citation type="journal article" date="2016" name="Int. J. Syst. Evol. Microbiol.">
        <title>Nocardioides albidus sp. nov., an actinobacterium isolated from garden soil.</title>
        <authorList>
            <person name="Singh H."/>
            <person name="Du J."/>
            <person name="Trinh H."/>
            <person name="Won K."/>
            <person name="Yang J.E."/>
            <person name="Yin C."/>
            <person name="Kook M."/>
            <person name="Yi T.H."/>
        </authorList>
    </citation>
    <scope>NUCLEOTIDE SEQUENCE [LARGE SCALE GENOMIC DNA]</scope>
    <source>
        <strain evidence="2 3">CCTCC AB 2015297</strain>
    </source>
</reference>